<dbReference type="Pfam" id="PF16363">
    <property type="entry name" value="GDP_Man_Dehyd"/>
    <property type="match status" value="1"/>
</dbReference>
<dbReference type="Proteomes" id="UP001596013">
    <property type="component" value="Unassembled WGS sequence"/>
</dbReference>
<dbReference type="InterPro" id="IPR016040">
    <property type="entry name" value="NAD(P)-bd_dom"/>
</dbReference>
<dbReference type="Gene3D" id="3.90.25.10">
    <property type="entry name" value="UDP-galactose 4-epimerase, domain 1"/>
    <property type="match status" value="1"/>
</dbReference>
<gene>
    <name evidence="6" type="ORF">ACFPME_16115</name>
</gene>
<keyword evidence="7" id="KW-1185">Reference proteome</keyword>
<comment type="caution">
    <text evidence="6">The sequence shown here is derived from an EMBL/GenBank/DDBJ whole genome shotgun (WGS) entry which is preliminary data.</text>
</comment>
<keyword evidence="4 6" id="KW-0456">Lyase</keyword>
<dbReference type="RefSeq" id="WP_377306686.1">
    <property type="nucleotide sequence ID" value="NZ_JBHSMK010000009.1"/>
</dbReference>
<evidence type="ECO:0000256" key="2">
    <source>
        <dbReference type="ARBA" id="ARBA00009263"/>
    </source>
</evidence>
<dbReference type="EMBL" id="JBHSMK010000009">
    <property type="protein sequence ID" value="MFC5438086.1"/>
    <property type="molecule type" value="Genomic_DNA"/>
</dbReference>
<dbReference type="InterPro" id="IPR006368">
    <property type="entry name" value="GDP_Man_deHydtase"/>
</dbReference>
<feature type="domain" description="NAD(P)-binding" evidence="5">
    <location>
        <begin position="4"/>
        <end position="302"/>
    </location>
</feature>
<dbReference type="InterPro" id="IPR036291">
    <property type="entry name" value="NAD(P)-bd_dom_sf"/>
</dbReference>
<comment type="similarity">
    <text evidence="2">Belongs to the NAD(P)-dependent epimerase/dehydratase family. GDP-mannose 4,6-dehydratase subfamily.</text>
</comment>
<dbReference type="SUPFAM" id="SSF51735">
    <property type="entry name" value="NAD(P)-binding Rossmann-fold domains"/>
    <property type="match status" value="1"/>
</dbReference>
<dbReference type="Gene3D" id="3.40.50.720">
    <property type="entry name" value="NAD(P)-binding Rossmann-like Domain"/>
    <property type="match status" value="1"/>
</dbReference>
<name>A0ABW0JQU4_9GAMM</name>
<dbReference type="PANTHER" id="PTHR43715">
    <property type="entry name" value="GDP-MANNOSE 4,6-DEHYDRATASE"/>
    <property type="match status" value="1"/>
</dbReference>
<dbReference type="PANTHER" id="PTHR43715:SF1">
    <property type="entry name" value="GDP-MANNOSE 4,6 DEHYDRATASE"/>
    <property type="match status" value="1"/>
</dbReference>
<comment type="cofactor">
    <cofactor evidence="1">
        <name>NADP(+)</name>
        <dbReference type="ChEBI" id="CHEBI:58349"/>
    </cofactor>
</comment>
<evidence type="ECO:0000313" key="6">
    <source>
        <dbReference type="EMBL" id="MFC5438086.1"/>
    </source>
</evidence>
<evidence type="ECO:0000256" key="3">
    <source>
        <dbReference type="ARBA" id="ARBA00011989"/>
    </source>
</evidence>
<sequence length="321" mass="35415">MRALIIGHDGQDGGILWKQLAARDFSLLGVSRRGIRVHASEWNDVVDITDFLDVERLVAGFNPDQIYYLAAHHHSSQDSGSAEGDAWHGSWNVHVHAFSNILRAAKDHCPDVRIFYASSSRVFGEAFESPQDETTLIAPSCVYGVTKASAMLLADYYVRVHGLFVSCGILFNHESPVRGSQFVSQRIVNGLVAIKYGLANALEIGSLDARVDWGYAPDYTRAMQLILECDQAGIFVVASGQTHSVREMIAVAAEYLQLSTEVRVMETASILRRRSQDLCGNPFLLRSVTGWQPVIGFHQMVRILVDAAVARHHGHAPSFPT</sequence>
<dbReference type="EC" id="4.2.1.47" evidence="3"/>
<evidence type="ECO:0000256" key="1">
    <source>
        <dbReference type="ARBA" id="ARBA00001937"/>
    </source>
</evidence>
<dbReference type="GO" id="GO:0008446">
    <property type="term" value="F:GDP-mannose 4,6-dehydratase activity"/>
    <property type="evidence" value="ECO:0007669"/>
    <property type="project" value="UniProtKB-EC"/>
</dbReference>
<evidence type="ECO:0000256" key="4">
    <source>
        <dbReference type="ARBA" id="ARBA00023239"/>
    </source>
</evidence>
<proteinExistence type="inferred from homology"/>
<evidence type="ECO:0000259" key="5">
    <source>
        <dbReference type="Pfam" id="PF16363"/>
    </source>
</evidence>
<accession>A0ABW0JQU4</accession>
<organism evidence="6 7">
    <name type="scientific">Rhodanobacter umsongensis</name>
    <dbReference type="NCBI Taxonomy" id="633153"/>
    <lineage>
        <taxon>Bacteria</taxon>
        <taxon>Pseudomonadati</taxon>
        <taxon>Pseudomonadota</taxon>
        <taxon>Gammaproteobacteria</taxon>
        <taxon>Lysobacterales</taxon>
        <taxon>Rhodanobacteraceae</taxon>
        <taxon>Rhodanobacter</taxon>
    </lineage>
</organism>
<evidence type="ECO:0000313" key="7">
    <source>
        <dbReference type="Proteomes" id="UP001596013"/>
    </source>
</evidence>
<protein>
    <recommendedName>
        <fullName evidence="3">GDP-mannose 4,6-dehydratase</fullName>
        <ecNumber evidence="3">4.2.1.47</ecNumber>
    </recommendedName>
</protein>
<reference evidence="7" key="1">
    <citation type="journal article" date="2019" name="Int. J. Syst. Evol. Microbiol.">
        <title>The Global Catalogue of Microorganisms (GCM) 10K type strain sequencing project: providing services to taxonomists for standard genome sequencing and annotation.</title>
        <authorList>
            <consortium name="The Broad Institute Genomics Platform"/>
            <consortium name="The Broad Institute Genome Sequencing Center for Infectious Disease"/>
            <person name="Wu L."/>
            <person name="Ma J."/>
        </authorList>
    </citation>
    <scope>NUCLEOTIDE SEQUENCE [LARGE SCALE GENOMIC DNA]</scope>
    <source>
        <strain evidence="7">JCM 17130</strain>
    </source>
</reference>